<dbReference type="Gene3D" id="1.20.940.10">
    <property type="entry name" value="Functional domain of the splicing factor Prp18"/>
    <property type="match status" value="2"/>
</dbReference>
<dbReference type="InterPro" id="IPR040251">
    <property type="entry name" value="SEC31-like"/>
</dbReference>
<feature type="repeat" description="WD" evidence="9">
    <location>
        <begin position="256"/>
        <end position="298"/>
    </location>
</feature>
<dbReference type="PROSITE" id="PS50294">
    <property type="entry name" value="WD_REPEATS_REGION"/>
    <property type="match status" value="2"/>
</dbReference>
<evidence type="ECO:0000256" key="3">
    <source>
        <dbReference type="ARBA" id="ARBA00022448"/>
    </source>
</evidence>
<evidence type="ECO:0000256" key="10">
    <source>
        <dbReference type="SAM" id="MobiDB-lite"/>
    </source>
</evidence>
<feature type="region of interest" description="Disordered" evidence="10">
    <location>
        <begin position="960"/>
        <end position="989"/>
    </location>
</feature>
<feature type="repeat" description="WD" evidence="9">
    <location>
        <begin position="1239"/>
        <end position="1281"/>
    </location>
</feature>
<keyword evidence="8" id="KW-0653">Protein transport</keyword>
<comment type="caution">
    <text evidence="12">The sequence shown here is derived from an EMBL/GenBank/DDBJ whole genome shotgun (WGS) entry which is preliminary data.</text>
</comment>
<evidence type="ECO:0000256" key="7">
    <source>
        <dbReference type="ARBA" id="ARBA00022892"/>
    </source>
</evidence>
<feature type="repeat" description="WD" evidence="9">
    <location>
        <begin position="1380"/>
        <end position="1422"/>
    </location>
</feature>
<keyword evidence="13" id="KW-1185">Reference proteome</keyword>
<feature type="compositionally biased region" description="Pro residues" evidence="10">
    <location>
        <begin position="853"/>
        <end position="862"/>
    </location>
</feature>
<dbReference type="PANTHER" id="PTHR13923">
    <property type="entry name" value="SEC31-RELATED PROTEIN"/>
    <property type="match status" value="1"/>
</dbReference>
<sequence length="2223" mass="240071">MACIKGVGRSASVALAPDAPYMAAGTMAGAVDLSFSSSANLEIFKLDFQSDDRDLTLVGEIPSSERFHRLAWGKNGSGSEEFSLGLIAGGLVDGNIDLWNPLSLISSESALAGHLSVHKGPVRGLEFNAIAPNLLASGADDGEICIWDLTKPSEPSHFPLLKGSGSATQGEISFISWNRKVQQILASTSYNGTTAIWDLRKQKPIINFADSVRRRCSVLQWNPDIATQIMVASDDDSSPTLKLWDMRNTMSPVREFTGHQKGVIAMEWCPSDSSYLLTCAKDNRTICWDTNTAEIVAELPAGNNWNFDVHWYPKIPGVISASSFDGKIGIYNIEGCSRYGAEENNLSTACLRAPKWYKRPVGASFGFGGKLVSFHAKAPPKGASSIPSEVFLHSLATEQSLVSRTSEFEAAIENGDKTSLRGLCGKKSEETESEEEKETWSLLKIMFEEEGTTRTKLISHLGFSLPSVEKDHAVDALSSDLNGIGLEDTAPEPVKINEAAAFAMDNGEDFFDNFPSKPDTPVSTSSKDFMPPDTDSSAKVEETQEIPEEEEEGSDKVFDDAIQSALVVGNYNEAVDQCISANKMADALVIAHVGGTSLWESTREKYLKTSGAPYMKIVSAMVNNDLTSLIYTRSLKFWKETLALLCTFAQGEQWASLCDVLASKLMAAGNTLAAVFCYICAGNVDRTVEIWSRSLANDRDGRSYAELLQDLMEKTLVLALAIGNKKFSASLCKLFESYAEILASQGLLTTAMKYLKVLDSSGLSLELSILRDRISLSAEPETNAAASGTQLQSTIPYNQEPTQAQPNVLSNPYDNQYQQPYTDSYVGGYVPSASHAPMQQSTMFMPSHQAQPAPQPSYPPAPASNAQPSMRTTFVPSTPPALKNADQYQQPFVGFHSFTGPSNNAYPVPPAPNSYVPPGPSQVGQNLNPMMPQAVAPGAGAIGFTPMSAPGVAPRSVIGSVQPASPPMQQATPAPAAPPPTVQTADTSNVPAHQKPVIATLTRLFNETSEALGGARANPSKKREIEDNSRKLGALFVKLNSGDISKNAADKLAQLCHALDSHDFGAALQLQVLLTTSEWDECNFWLSTLKRMIKARQSTPNYNVTPSHTNPINLLPLPDPNYSIMACIKGVGRSASVALAPDAPYMAAGTMAGAVDLSFSSSANLEIFKLDFQSDERELTLVGEIPSSERFHRLAWGKNGSGSEEFSLGLVAGGLVDGNIDLWNPLSLIGSQSALVGHLSVHKGPVRGLEFNGIAPNLLASGADDGEICIWDLTKPSEPSHFPLLKGSGSATQGEISFISWNRKVQQILASTSYNGTTAIWDLRKQKPIINFADSVRRRCSVLQWNPDIATQIMVASDDDSSPTLKLWDMRNTMSPVREFTGHQKGVIAMEWCPSDSSYLLTCAKDNRTICWDTNTAEIVAELPAGNNWNFDVHWYPKIPGVISASSFDGKIGIYNIEGCSRYGVEENSFGTAPLRAPKWYKRPVGASFGFGGKLVSFHTKPPPKGASSIPSEVFLHSLVTEQSLVSRTSEFETAIENGDKTSLRGLCEKKSEETESEEEKETWSLLKIMFEEEGTTRTKLISHLGFSLPSVEKDHAVDALSSDLNGIGLEDTAPEPVKINEAAAFAMDNGEDFFDNFPSKPDTPVSTSSKDFMPPDTDSSAKVEETQEIPEEEEEGSDKVFDDAIQSALVVGNYNEAVDQCISANKMADALVIAHVGGTSLWESTREKYLKTSGAPYMKIVSAMVNNDLTSLIYTRSLKFWKETLALLCTFAQGEQWASLCDVLASKLMAAGNTLAAVFCYICAGNVDRTVEIWSRSLANDRDGRSYAELLQDLMEKTLVLALATGNKKFSASLCKLFESYAEILASQGLLTTAMKYLKVLDSGGLSPELSILRDRISLSAEPETNAAASDTQFQSTVPYNQEPTQAQPNVLSNPYDNQYQQPYTDSYGGGYVPSASHAPMQQATMFMPHQAQPVPQPSYPPAPASNAQPSMRTTFVPSTPPALKNADQYQQPAVGFHSFTGPSNNAYPVPPAPNSYIPPGPSQVGQNINPMMPQAVAPGAGAIGFTPMSTPGVAPRSVIGSVQPASAPTQQATPAPAAPPPTVQTADTSNVPAHQKPVIATLTRLFNETSEALGGARANPSKKREIEDNSRKLGALFVKLNSGDISKNAADKLAQLCHALDTHDFGAALQLQVLLTTSEWDECNFWLSTLKRMIKARQSVR</sequence>
<feature type="compositionally biased region" description="Acidic residues" evidence="10">
    <location>
        <begin position="1667"/>
        <end position="1677"/>
    </location>
</feature>
<proteinExistence type="inferred from homology"/>
<feature type="compositionally biased region" description="Pro residues" evidence="10">
    <location>
        <begin position="1976"/>
        <end position="1985"/>
    </location>
</feature>
<dbReference type="PROSITE" id="PS50082">
    <property type="entry name" value="WD_REPEATS_2"/>
    <property type="match status" value="4"/>
</dbReference>
<keyword evidence="4 9" id="KW-0853">WD repeat</keyword>
<accession>A0ABQ7LN61</accession>
<dbReference type="Pfam" id="PF00400">
    <property type="entry name" value="WD40"/>
    <property type="match status" value="4"/>
</dbReference>
<evidence type="ECO:0000256" key="8">
    <source>
        <dbReference type="ARBA" id="ARBA00022927"/>
    </source>
</evidence>
<comment type="similarity">
    <text evidence="2">Belongs to the WD repeat SEC31 family.</text>
</comment>
<gene>
    <name evidence="12" type="primary">A09p068540.1_BraROA</name>
    <name evidence="12" type="ORF">IGI04_038101</name>
</gene>
<dbReference type="Gene3D" id="1.25.40.1030">
    <property type="match status" value="2"/>
</dbReference>
<dbReference type="InterPro" id="IPR015943">
    <property type="entry name" value="WD40/YVTN_repeat-like_dom_sf"/>
</dbReference>
<evidence type="ECO:0000259" key="11">
    <source>
        <dbReference type="Pfam" id="PF12931"/>
    </source>
</evidence>
<organism evidence="12 13">
    <name type="scientific">Brassica rapa subsp. trilocularis</name>
    <dbReference type="NCBI Taxonomy" id="1813537"/>
    <lineage>
        <taxon>Eukaryota</taxon>
        <taxon>Viridiplantae</taxon>
        <taxon>Streptophyta</taxon>
        <taxon>Embryophyta</taxon>
        <taxon>Tracheophyta</taxon>
        <taxon>Spermatophyta</taxon>
        <taxon>Magnoliopsida</taxon>
        <taxon>eudicotyledons</taxon>
        <taxon>Gunneridae</taxon>
        <taxon>Pentapetalae</taxon>
        <taxon>rosids</taxon>
        <taxon>malvids</taxon>
        <taxon>Brassicales</taxon>
        <taxon>Brassicaceae</taxon>
        <taxon>Brassiceae</taxon>
        <taxon>Brassica</taxon>
    </lineage>
</organism>
<keyword evidence="7" id="KW-0931">ER-Golgi transport</keyword>
<feature type="region of interest" description="Disordered" evidence="10">
    <location>
        <begin position="512"/>
        <end position="555"/>
    </location>
</feature>
<dbReference type="PROSITE" id="PS00678">
    <property type="entry name" value="WD_REPEATS_1"/>
    <property type="match status" value="2"/>
</dbReference>
<feature type="region of interest" description="Disordered" evidence="10">
    <location>
        <begin position="1636"/>
        <end position="1679"/>
    </location>
</feature>
<evidence type="ECO:0000256" key="5">
    <source>
        <dbReference type="ARBA" id="ARBA00022737"/>
    </source>
</evidence>
<dbReference type="Gene3D" id="2.130.10.10">
    <property type="entry name" value="YVTN repeat-like/Quinoprotein amine dehydrogenase"/>
    <property type="match status" value="2"/>
</dbReference>
<feature type="domain" description="Sec16 Sec23-binding" evidence="11">
    <location>
        <begin position="1686"/>
        <end position="1882"/>
    </location>
</feature>
<dbReference type="SUPFAM" id="SSF50978">
    <property type="entry name" value="WD40 repeat-like"/>
    <property type="match status" value="2"/>
</dbReference>
<dbReference type="InterPro" id="IPR024298">
    <property type="entry name" value="Sec16_Sec23-bd"/>
</dbReference>
<evidence type="ECO:0000256" key="6">
    <source>
        <dbReference type="ARBA" id="ARBA00022824"/>
    </source>
</evidence>
<protein>
    <recommendedName>
        <fullName evidence="11">Sec16 Sec23-binding domain-containing protein</fullName>
    </recommendedName>
</protein>
<evidence type="ECO:0000256" key="2">
    <source>
        <dbReference type="ARBA" id="ARBA00009358"/>
    </source>
</evidence>
<evidence type="ECO:0000256" key="1">
    <source>
        <dbReference type="ARBA" id="ARBA00004240"/>
    </source>
</evidence>
<keyword evidence="5" id="KW-0677">Repeat</keyword>
<evidence type="ECO:0000313" key="12">
    <source>
        <dbReference type="EMBL" id="KAG5386631.1"/>
    </source>
</evidence>
<dbReference type="EMBL" id="JADBGQ010000008">
    <property type="protein sequence ID" value="KAG5386631.1"/>
    <property type="molecule type" value="Genomic_DNA"/>
</dbReference>
<keyword evidence="6" id="KW-0256">Endoplasmic reticulum</keyword>
<keyword evidence="3" id="KW-0813">Transport</keyword>
<evidence type="ECO:0000256" key="9">
    <source>
        <dbReference type="PROSITE-ProRule" id="PRU00221"/>
    </source>
</evidence>
<dbReference type="PANTHER" id="PTHR13923:SF11">
    <property type="entry name" value="SECRETORY 31, ISOFORM D"/>
    <property type="match status" value="1"/>
</dbReference>
<dbReference type="Proteomes" id="UP000823674">
    <property type="component" value="Chromosome A09"/>
</dbReference>
<dbReference type="InterPro" id="IPR019775">
    <property type="entry name" value="WD40_repeat_CS"/>
</dbReference>
<dbReference type="InterPro" id="IPR001680">
    <property type="entry name" value="WD40_rpt"/>
</dbReference>
<feature type="region of interest" description="Disordered" evidence="10">
    <location>
        <begin position="845"/>
        <end position="869"/>
    </location>
</feature>
<feature type="repeat" description="WD" evidence="9">
    <location>
        <begin position="115"/>
        <end position="157"/>
    </location>
</feature>
<evidence type="ECO:0000256" key="4">
    <source>
        <dbReference type="ARBA" id="ARBA00022574"/>
    </source>
</evidence>
<name>A0ABQ7LN61_BRACM</name>
<feature type="compositionally biased region" description="Acidic residues" evidence="10">
    <location>
        <begin position="543"/>
        <end position="553"/>
    </location>
</feature>
<feature type="region of interest" description="Disordered" evidence="10">
    <location>
        <begin position="1973"/>
        <end position="1992"/>
    </location>
</feature>
<dbReference type="InterPro" id="IPR036322">
    <property type="entry name" value="WD40_repeat_dom_sf"/>
</dbReference>
<feature type="region of interest" description="Disordered" evidence="10">
    <location>
        <begin position="2078"/>
        <end position="2112"/>
    </location>
</feature>
<comment type="subcellular location">
    <subcellularLocation>
        <location evidence="1">Endoplasmic reticulum</location>
    </subcellularLocation>
</comment>
<feature type="domain" description="Sec16 Sec23-binding" evidence="11">
    <location>
        <begin position="562"/>
        <end position="760"/>
    </location>
</feature>
<dbReference type="SMART" id="SM00320">
    <property type="entry name" value="WD40"/>
    <property type="match status" value="12"/>
</dbReference>
<reference evidence="12 13" key="1">
    <citation type="submission" date="2021-03" db="EMBL/GenBank/DDBJ databases">
        <authorList>
            <person name="King G.J."/>
            <person name="Bancroft I."/>
            <person name="Baten A."/>
            <person name="Bloomfield J."/>
            <person name="Borpatragohain P."/>
            <person name="He Z."/>
            <person name="Irish N."/>
            <person name="Irwin J."/>
            <person name="Liu K."/>
            <person name="Mauleon R.P."/>
            <person name="Moore J."/>
            <person name="Morris R."/>
            <person name="Ostergaard L."/>
            <person name="Wang B."/>
            <person name="Wells R."/>
        </authorList>
    </citation>
    <scope>NUCLEOTIDE SEQUENCE [LARGE SCALE GENOMIC DNA]</scope>
    <source>
        <strain evidence="12">R-o-18</strain>
        <tissue evidence="12">Leaf</tissue>
    </source>
</reference>
<feature type="compositionally biased region" description="Low complexity" evidence="10">
    <location>
        <begin position="2083"/>
        <end position="2097"/>
    </location>
</feature>
<evidence type="ECO:0000313" key="13">
    <source>
        <dbReference type="Proteomes" id="UP000823674"/>
    </source>
</evidence>
<dbReference type="Pfam" id="PF12931">
    <property type="entry name" value="TPR_Sec16"/>
    <property type="match status" value="2"/>
</dbReference>